<evidence type="ECO:0000256" key="4">
    <source>
        <dbReference type="ARBA" id="ARBA00022553"/>
    </source>
</evidence>
<evidence type="ECO:0000256" key="1">
    <source>
        <dbReference type="ARBA" id="ARBA00000085"/>
    </source>
</evidence>
<feature type="transmembrane region" description="Helical" evidence="11">
    <location>
        <begin position="90"/>
        <end position="109"/>
    </location>
</feature>
<dbReference type="SUPFAM" id="SSF47384">
    <property type="entry name" value="Homodimeric domain of signal transducing histidine kinase"/>
    <property type="match status" value="1"/>
</dbReference>
<dbReference type="Gene3D" id="6.10.250.1190">
    <property type="match status" value="1"/>
</dbReference>
<dbReference type="GO" id="GO:0005634">
    <property type="term" value="C:nucleus"/>
    <property type="evidence" value="ECO:0000318"/>
    <property type="project" value="GO_Central"/>
</dbReference>
<dbReference type="OMA" id="IQATHGY"/>
<accession>W1PQ59</accession>
<dbReference type="eggNOG" id="KOG0519">
    <property type="taxonomic scope" value="Eukaryota"/>
</dbReference>
<dbReference type="InterPro" id="IPR004358">
    <property type="entry name" value="Sig_transdc_His_kin-like_C"/>
</dbReference>
<dbReference type="Gene3D" id="1.10.287.130">
    <property type="match status" value="1"/>
</dbReference>
<dbReference type="Gene3D" id="3.30.450.350">
    <property type="entry name" value="CHASE domain"/>
    <property type="match status" value="1"/>
</dbReference>
<proteinExistence type="predicted"/>
<keyword evidence="8 11" id="KW-1133">Transmembrane helix</keyword>
<evidence type="ECO:0000256" key="11">
    <source>
        <dbReference type="SAM" id="Phobius"/>
    </source>
</evidence>
<dbReference type="CDD" id="cd06223">
    <property type="entry name" value="PRTases_typeI"/>
    <property type="match status" value="1"/>
</dbReference>
<dbReference type="SMART" id="SM01079">
    <property type="entry name" value="CHASE"/>
    <property type="match status" value="1"/>
</dbReference>
<feature type="domain" description="Response regulatory" evidence="13">
    <location>
        <begin position="910"/>
        <end position="1051"/>
    </location>
</feature>
<dbReference type="CDD" id="cd16922">
    <property type="entry name" value="HATPase_EvgS-ArcB-TorS-like"/>
    <property type="match status" value="1"/>
</dbReference>
<dbReference type="PROSITE" id="PS50109">
    <property type="entry name" value="HIS_KIN"/>
    <property type="match status" value="1"/>
</dbReference>
<dbReference type="InterPro" id="IPR011006">
    <property type="entry name" value="CheY-like_superfamily"/>
</dbReference>
<dbReference type="InterPro" id="IPR000836">
    <property type="entry name" value="PRTase_dom"/>
</dbReference>
<keyword evidence="9 11" id="KW-0472">Membrane</keyword>
<dbReference type="GO" id="GO:0000155">
    <property type="term" value="F:phosphorelay sensor kinase activity"/>
    <property type="evidence" value="ECO:0007669"/>
    <property type="project" value="InterPro"/>
</dbReference>
<dbReference type="Pfam" id="PF03924">
    <property type="entry name" value="CHASE"/>
    <property type="match status" value="1"/>
</dbReference>
<dbReference type="CDD" id="cd00082">
    <property type="entry name" value="HisKA"/>
    <property type="match status" value="1"/>
</dbReference>
<gene>
    <name evidence="15" type="ORF">AMTR_s00013p00077930</name>
</gene>
<feature type="modified residue" description="4-aspartylphosphate" evidence="10">
    <location>
        <position position="816"/>
    </location>
</feature>
<reference evidence="16" key="1">
    <citation type="journal article" date="2013" name="Science">
        <title>The Amborella genome and the evolution of flowering plants.</title>
        <authorList>
            <consortium name="Amborella Genome Project"/>
        </authorList>
    </citation>
    <scope>NUCLEOTIDE SEQUENCE [LARGE SCALE GENOMIC DNA]</scope>
</reference>
<dbReference type="PRINTS" id="PR00344">
    <property type="entry name" value="BCTRLSENSOR"/>
</dbReference>
<keyword evidence="16" id="KW-1185">Reference proteome</keyword>
<dbReference type="PROSITE" id="PS50110">
    <property type="entry name" value="RESPONSE_REGULATORY"/>
    <property type="match status" value="2"/>
</dbReference>
<feature type="domain" description="Response regulatory" evidence="13">
    <location>
        <begin position="765"/>
        <end position="884"/>
    </location>
</feature>
<evidence type="ECO:0000256" key="7">
    <source>
        <dbReference type="ARBA" id="ARBA00022777"/>
    </source>
</evidence>
<dbReference type="Gramene" id="ERN09856">
    <property type="protein sequence ID" value="ERN09856"/>
    <property type="gene ID" value="AMTR_s00013p00077930"/>
</dbReference>
<dbReference type="EMBL" id="KI392979">
    <property type="protein sequence ID" value="ERN09856.1"/>
    <property type="molecule type" value="Genomic_DNA"/>
</dbReference>
<dbReference type="InterPro" id="IPR036097">
    <property type="entry name" value="HisK_dim/P_sf"/>
</dbReference>
<sequence>MSYLGLLDLDLKLPSWYSRTWRWVLLDFTMNFLIEAEIVEPKAGYLGGSVNSGLKWWGKFTGGCLKSYSHQKTSSSSSSKVGGTWRNKLLILWLIGGLLGSICVFWYLHGQSVGRRREMLASMCDERARMLQDQFNVSLNHVRALAILVSTFHHEKNPSAIDQRTFAEYTERTAFERPLTSGVAYAVKVLHSDRERFERQQGWVIKRMDAQDQAPVPDDEYFTEKQQPSPVQDEYAPVIFAQNTVSHIVSLDMMSGKEDRENVLRARASGKGVLTSPFRLLKSMRLGVVLTFAVYKKHLPSDATPMERIHATEGYLGGAFDVGSLVEKLLQQLSSKQTIIVNVYDTTNASAPISMYGSENPDMVDDSMHHVSNLNFGDPIRNHEMHCRFKHKAPFPYLAITTSVGVLVIAFLVGHIFQAAVNRIAEVEHDYQEMMELKMRAEAADVAKSQFLATVSHEIRTPMNGVLGMLQMLLDTELDVTQQDYAKTAQGSGKALINLINEVLDQAKIESGKLELEAVQFDVRAVLDDILSLFAGKSQDKGIELAVYVSDQVPDILIGDPGRFRQIITNLVGNSVKFTAKGHIFVSLHLVEEVESLMEISTEAAPNILSGPIKNGLINLYNTLSGYPIADKRRSWENFKAFNREGCLSPKTCSQSSFDSINLLITVEDTGVGIPKEAQARVFTPFMQADSSTSRTYGGTGIGLSISKCLVELMNGEIGFVSEPNIGSCFSFTAVFTRGKSASNGFKGYKPNQSDLGIFELKGMRALVVDPRPVRAKVTKYHLERLGLQVEIATDFGQALFTLTNGSRPFEMVLVDKEAWLHGSNVSRLLPRKNGSPHVPKLFLLATSMSPTEISSAKSAGCAETVIVKPLRASMLVASLQRGMGYGSKRNNLSQGLAISSLKSLLQGKKILVVDDNLVNLRVAAGALKKYGASVACASSGKAALLMLKPPHDFNACFMDVQMPEMDGFEATRRIRDMEHELNDKIEHGEALPDANGNVRRWHIPILAMTADVIQATQEACSSSEILLINVNVQNKDSSNQCHNKWLKKAQFWPGGSRIVLALPVQFLNVKLQLYDTNDGGSGLIGNYAGTNSIVQSYFLE</sequence>
<dbReference type="FunFam" id="3.30.450.350:FF:000001">
    <property type="entry name" value="Histidine kinase 4"/>
    <property type="match status" value="1"/>
</dbReference>
<feature type="domain" description="CHASE" evidence="14">
    <location>
        <begin position="157"/>
        <end position="386"/>
    </location>
</feature>
<evidence type="ECO:0000313" key="16">
    <source>
        <dbReference type="Proteomes" id="UP000017836"/>
    </source>
</evidence>
<dbReference type="Gene3D" id="3.30.565.10">
    <property type="entry name" value="Histidine kinase-like ATPase, C-terminal domain"/>
    <property type="match status" value="1"/>
</dbReference>
<evidence type="ECO:0000256" key="8">
    <source>
        <dbReference type="ARBA" id="ARBA00022989"/>
    </source>
</evidence>
<dbReference type="GO" id="GO:0012505">
    <property type="term" value="C:endomembrane system"/>
    <property type="evidence" value="ECO:0007669"/>
    <property type="project" value="UniProtKB-SubCell"/>
</dbReference>
<dbReference type="PANTHER" id="PTHR43719:SF73">
    <property type="entry name" value="HISTIDINE KINASE 3"/>
    <property type="match status" value="1"/>
</dbReference>
<dbReference type="STRING" id="13333.W1PQ59"/>
<evidence type="ECO:0000259" key="13">
    <source>
        <dbReference type="PROSITE" id="PS50110"/>
    </source>
</evidence>
<dbReference type="Pfam" id="PF00072">
    <property type="entry name" value="Response_reg"/>
    <property type="match status" value="1"/>
</dbReference>
<organism evidence="15 16">
    <name type="scientific">Amborella trichopoda</name>
    <dbReference type="NCBI Taxonomy" id="13333"/>
    <lineage>
        <taxon>Eukaryota</taxon>
        <taxon>Viridiplantae</taxon>
        <taxon>Streptophyta</taxon>
        <taxon>Embryophyta</taxon>
        <taxon>Tracheophyta</taxon>
        <taxon>Spermatophyta</taxon>
        <taxon>Magnoliopsida</taxon>
        <taxon>Amborellales</taxon>
        <taxon>Amborellaceae</taxon>
        <taxon>Amborella</taxon>
    </lineage>
</organism>
<keyword evidence="7" id="KW-0418">Kinase</keyword>
<feature type="domain" description="Histidine kinase" evidence="12">
    <location>
        <begin position="454"/>
        <end position="738"/>
    </location>
</feature>
<keyword evidence="5" id="KW-0808">Transferase</keyword>
<keyword evidence="6 11" id="KW-0812">Transmembrane</keyword>
<dbReference type="InterPro" id="IPR042240">
    <property type="entry name" value="CHASE_sf"/>
</dbReference>
<dbReference type="InterPro" id="IPR001789">
    <property type="entry name" value="Sig_transdc_resp-reg_receiver"/>
</dbReference>
<evidence type="ECO:0000313" key="15">
    <source>
        <dbReference type="EMBL" id="ERN09856.1"/>
    </source>
</evidence>
<dbReference type="InterPro" id="IPR036890">
    <property type="entry name" value="HATPase_C_sf"/>
</dbReference>
<dbReference type="HOGENOM" id="CLU_000445_16_1_1"/>
<dbReference type="CDD" id="cd17546">
    <property type="entry name" value="REC_hyHK_CKI1_RcsC-like"/>
    <property type="match status" value="1"/>
</dbReference>
<dbReference type="EC" id="2.7.13.3" evidence="3"/>
<evidence type="ECO:0000256" key="5">
    <source>
        <dbReference type="ARBA" id="ARBA00022679"/>
    </source>
</evidence>
<dbReference type="SMART" id="SM00388">
    <property type="entry name" value="HisKA"/>
    <property type="match status" value="1"/>
</dbReference>
<comment type="catalytic activity">
    <reaction evidence="1">
        <text>ATP + protein L-histidine = ADP + protein N-phospho-L-histidine.</text>
        <dbReference type="EC" id="2.7.13.3"/>
    </reaction>
</comment>
<dbReference type="SMART" id="SM00448">
    <property type="entry name" value="REC"/>
    <property type="match status" value="1"/>
</dbReference>
<evidence type="ECO:0000256" key="6">
    <source>
        <dbReference type="ARBA" id="ARBA00022692"/>
    </source>
</evidence>
<dbReference type="SUPFAM" id="SSF52172">
    <property type="entry name" value="CheY-like"/>
    <property type="match status" value="2"/>
</dbReference>
<feature type="modified residue" description="4-aspartylphosphate" evidence="10">
    <location>
        <position position="960"/>
    </location>
</feature>
<dbReference type="PANTHER" id="PTHR43719">
    <property type="entry name" value="TWO-COMPONENT HISTIDINE KINASE"/>
    <property type="match status" value="1"/>
</dbReference>
<dbReference type="Pfam" id="PF24896">
    <property type="entry name" value="Receiver_CRE1"/>
    <property type="match status" value="1"/>
</dbReference>
<dbReference type="Proteomes" id="UP000017836">
    <property type="component" value="Unassembled WGS sequence"/>
</dbReference>
<dbReference type="PROSITE" id="PS50839">
    <property type="entry name" value="CHASE"/>
    <property type="match status" value="1"/>
</dbReference>
<dbReference type="InterPro" id="IPR050956">
    <property type="entry name" value="2C_system_His_kinase"/>
</dbReference>
<feature type="transmembrane region" description="Helical" evidence="11">
    <location>
        <begin position="395"/>
        <end position="417"/>
    </location>
</feature>
<evidence type="ECO:0000256" key="10">
    <source>
        <dbReference type="PROSITE-ProRule" id="PRU00169"/>
    </source>
</evidence>
<evidence type="ECO:0000256" key="2">
    <source>
        <dbReference type="ARBA" id="ARBA00004127"/>
    </source>
</evidence>
<dbReference type="SUPFAM" id="SSF55874">
    <property type="entry name" value="ATPase domain of HSP90 chaperone/DNA topoisomerase II/histidine kinase"/>
    <property type="match status" value="1"/>
</dbReference>
<name>W1PQ59_AMBTC</name>
<evidence type="ECO:0000259" key="14">
    <source>
        <dbReference type="PROSITE" id="PS50839"/>
    </source>
</evidence>
<evidence type="ECO:0000256" key="3">
    <source>
        <dbReference type="ARBA" id="ARBA00012438"/>
    </source>
</evidence>
<dbReference type="InterPro" id="IPR003661">
    <property type="entry name" value="HisK_dim/P_dom"/>
</dbReference>
<dbReference type="FunFam" id="1.10.287.130:FF:000015">
    <property type="entry name" value="Histidine kinase 4"/>
    <property type="match status" value="1"/>
</dbReference>
<protein>
    <recommendedName>
        <fullName evidence="3">histidine kinase</fullName>
        <ecNumber evidence="3">2.7.13.3</ecNumber>
    </recommendedName>
</protein>
<dbReference type="InterPro" id="IPR003594">
    <property type="entry name" value="HATPase_dom"/>
</dbReference>
<dbReference type="InterPro" id="IPR056839">
    <property type="entry name" value="Receiver_AHK4/CRE1_1st"/>
</dbReference>
<dbReference type="Pfam" id="PF02518">
    <property type="entry name" value="HATPase_c"/>
    <property type="match status" value="1"/>
</dbReference>
<dbReference type="Pfam" id="PF00512">
    <property type="entry name" value="HisKA"/>
    <property type="match status" value="1"/>
</dbReference>
<dbReference type="InterPro" id="IPR005467">
    <property type="entry name" value="His_kinase_dom"/>
</dbReference>
<dbReference type="SMART" id="SM00387">
    <property type="entry name" value="HATPase_c"/>
    <property type="match status" value="1"/>
</dbReference>
<evidence type="ECO:0000259" key="12">
    <source>
        <dbReference type="PROSITE" id="PS50109"/>
    </source>
</evidence>
<comment type="subcellular location">
    <subcellularLocation>
        <location evidence="2">Endomembrane system</location>
        <topology evidence="2">Multi-pass membrane protein</topology>
    </subcellularLocation>
</comment>
<dbReference type="Gene3D" id="3.40.50.2300">
    <property type="match status" value="2"/>
</dbReference>
<dbReference type="InterPro" id="IPR006189">
    <property type="entry name" value="CHASE_dom"/>
</dbReference>
<keyword evidence="4 10" id="KW-0597">Phosphoprotein</keyword>
<dbReference type="AlphaFoldDB" id="W1PQ59"/>
<evidence type="ECO:0000256" key="9">
    <source>
        <dbReference type="ARBA" id="ARBA00023136"/>
    </source>
</evidence>